<accession>A0A2R6AUX8</accession>
<dbReference type="Gene3D" id="3.40.50.620">
    <property type="entry name" value="HUPs"/>
    <property type="match status" value="1"/>
</dbReference>
<comment type="caution">
    <text evidence="2">The sequence shown here is derived from an EMBL/GenBank/DDBJ whole genome shotgun (WGS) entry which is preliminary data.</text>
</comment>
<dbReference type="Pfam" id="PF01012">
    <property type="entry name" value="ETF"/>
    <property type="match status" value="1"/>
</dbReference>
<organism evidence="2 3">
    <name type="scientific">Candidatus Marsarchaeota G2 archaeon OSP_D</name>
    <dbReference type="NCBI Taxonomy" id="1978157"/>
    <lineage>
        <taxon>Archaea</taxon>
        <taxon>Candidatus Marsarchaeota</taxon>
        <taxon>Candidatus Marsarchaeota group 2</taxon>
    </lineage>
</organism>
<evidence type="ECO:0000313" key="3">
    <source>
        <dbReference type="Proteomes" id="UP000240322"/>
    </source>
</evidence>
<protein>
    <recommendedName>
        <fullName evidence="1">Electron transfer flavoprotein alpha/beta-subunit N-terminal domain-containing protein</fullName>
    </recommendedName>
</protein>
<feature type="domain" description="Electron transfer flavoprotein alpha/beta-subunit N-terminal" evidence="1">
    <location>
        <begin position="6"/>
        <end position="122"/>
    </location>
</feature>
<evidence type="ECO:0000313" key="2">
    <source>
        <dbReference type="EMBL" id="PSN90169.1"/>
    </source>
</evidence>
<dbReference type="InterPro" id="IPR014729">
    <property type="entry name" value="Rossmann-like_a/b/a_fold"/>
</dbReference>
<gene>
    <name evidence="2" type="ORF">B9Q03_07480</name>
</gene>
<reference evidence="2 3" key="1">
    <citation type="submission" date="2017-04" db="EMBL/GenBank/DDBJ databases">
        <title>Novel microbial lineages endemic to geothermal iron-oxide mats fill important gaps in the evolutionary history of Archaea.</title>
        <authorList>
            <person name="Jay Z.J."/>
            <person name="Beam J.P."/>
            <person name="Dlakic M."/>
            <person name="Rusch D.B."/>
            <person name="Kozubal M.A."/>
            <person name="Inskeep W.P."/>
        </authorList>
    </citation>
    <scope>NUCLEOTIDE SEQUENCE [LARGE SCALE GENOMIC DNA]</scope>
    <source>
        <strain evidence="2">OSP_D</strain>
    </source>
</reference>
<proteinExistence type="predicted"/>
<dbReference type="SUPFAM" id="SSF52402">
    <property type="entry name" value="Adenine nucleotide alpha hydrolases-like"/>
    <property type="match status" value="1"/>
</dbReference>
<name>A0A2R6AUX8_9ARCH</name>
<dbReference type="InterPro" id="IPR014730">
    <property type="entry name" value="ETF_a/b_N"/>
</dbReference>
<dbReference type="AlphaFoldDB" id="A0A2R6AUX8"/>
<sequence length="137" mass="15469">MDELRARRVYPTEAKSTNPYDAIFTLVAIFEANSKEKPELIILSATNLVRKSPHVWQQNSMLHLSTECRSVSFKDEGLEVERLVFSGNGVSTEIIMWTPAIVTLKSGIVEPRKNSYNGETETICVEVKPLTQTLEVR</sequence>
<evidence type="ECO:0000259" key="1">
    <source>
        <dbReference type="Pfam" id="PF01012"/>
    </source>
</evidence>
<dbReference type="EMBL" id="NEXE01000071">
    <property type="protein sequence ID" value="PSN90169.1"/>
    <property type="molecule type" value="Genomic_DNA"/>
</dbReference>
<dbReference type="Proteomes" id="UP000240322">
    <property type="component" value="Unassembled WGS sequence"/>
</dbReference>